<protein>
    <submittedName>
        <fullName evidence="3">DDHD domain-containing protein</fullName>
    </submittedName>
</protein>
<name>A0A9P7Z8S2_9HELO</name>
<evidence type="ECO:0000259" key="2">
    <source>
        <dbReference type="PROSITE" id="PS51043"/>
    </source>
</evidence>
<dbReference type="EMBL" id="MU253772">
    <property type="protein sequence ID" value="KAG9247451.1"/>
    <property type="molecule type" value="Genomic_DNA"/>
</dbReference>
<dbReference type="InterPro" id="IPR004177">
    <property type="entry name" value="DDHD_dom"/>
</dbReference>
<dbReference type="InterPro" id="IPR029058">
    <property type="entry name" value="AB_hydrolase_fold"/>
</dbReference>
<dbReference type="AlphaFoldDB" id="A0A9P7Z8S2"/>
<dbReference type="Pfam" id="PF02862">
    <property type="entry name" value="DDHD"/>
    <property type="match status" value="2"/>
</dbReference>
<dbReference type="PANTHER" id="PTHR23509:SF6">
    <property type="entry name" value="PHOSPHOLIPASE C1020.13C-RELATED"/>
    <property type="match status" value="1"/>
</dbReference>
<comment type="caution">
    <text evidence="3">The sequence shown here is derived from an EMBL/GenBank/DDBJ whole genome shotgun (WGS) entry which is preliminary data.</text>
</comment>
<dbReference type="GO" id="GO:0046872">
    <property type="term" value="F:metal ion binding"/>
    <property type="evidence" value="ECO:0007669"/>
    <property type="project" value="InterPro"/>
</dbReference>
<dbReference type="Proteomes" id="UP000887226">
    <property type="component" value="Unassembled WGS sequence"/>
</dbReference>
<accession>A0A9P7Z8S2</accession>
<feature type="domain" description="DDHD" evidence="2">
    <location>
        <begin position="508"/>
        <end position="711"/>
    </location>
</feature>
<organism evidence="3 4">
    <name type="scientific">Calycina marina</name>
    <dbReference type="NCBI Taxonomy" id="1763456"/>
    <lineage>
        <taxon>Eukaryota</taxon>
        <taxon>Fungi</taxon>
        <taxon>Dikarya</taxon>
        <taxon>Ascomycota</taxon>
        <taxon>Pezizomycotina</taxon>
        <taxon>Leotiomycetes</taxon>
        <taxon>Helotiales</taxon>
        <taxon>Pezizellaceae</taxon>
        <taxon>Calycina</taxon>
    </lineage>
</organism>
<feature type="region of interest" description="Disordered" evidence="1">
    <location>
        <begin position="43"/>
        <end position="63"/>
    </location>
</feature>
<dbReference type="PANTHER" id="PTHR23509">
    <property type="entry name" value="PA-PL1 PHOSPHOLIPASE FAMILY"/>
    <property type="match status" value="1"/>
</dbReference>
<dbReference type="SMART" id="SM01127">
    <property type="entry name" value="DDHD"/>
    <property type="match status" value="1"/>
</dbReference>
<dbReference type="InterPro" id="IPR058055">
    <property type="entry name" value="PA-PLA1"/>
</dbReference>
<proteinExistence type="predicted"/>
<keyword evidence="4" id="KW-1185">Reference proteome</keyword>
<evidence type="ECO:0000256" key="1">
    <source>
        <dbReference type="SAM" id="MobiDB-lite"/>
    </source>
</evidence>
<dbReference type="GO" id="GO:0004620">
    <property type="term" value="F:phospholipase activity"/>
    <property type="evidence" value="ECO:0007669"/>
    <property type="project" value="TreeGrafter"/>
</dbReference>
<reference evidence="3" key="1">
    <citation type="journal article" date="2021" name="IMA Fungus">
        <title>Genomic characterization of three marine fungi, including Emericellopsis atlantica sp. nov. with signatures of a generalist lifestyle and marine biomass degradation.</title>
        <authorList>
            <person name="Hagestad O.C."/>
            <person name="Hou L."/>
            <person name="Andersen J.H."/>
            <person name="Hansen E.H."/>
            <person name="Altermark B."/>
            <person name="Li C."/>
            <person name="Kuhnert E."/>
            <person name="Cox R.J."/>
            <person name="Crous P.W."/>
            <person name="Spatafora J.W."/>
            <person name="Lail K."/>
            <person name="Amirebrahimi M."/>
            <person name="Lipzen A."/>
            <person name="Pangilinan J."/>
            <person name="Andreopoulos W."/>
            <person name="Hayes R.D."/>
            <person name="Ng V."/>
            <person name="Grigoriev I.V."/>
            <person name="Jackson S.A."/>
            <person name="Sutton T.D.S."/>
            <person name="Dobson A.D.W."/>
            <person name="Rama T."/>
        </authorList>
    </citation>
    <scope>NUCLEOTIDE SEQUENCE</scope>
    <source>
        <strain evidence="3">TRa3180A</strain>
    </source>
</reference>
<dbReference type="OrthoDB" id="69269at2759"/>
<dbReference type="PROSITE" id="PS51043">
    <property type="entry name" value="DDHD"/>
    <property type="match status" value="1"/>
</dbReference>
<gene>
    <name evidence="3" type="ORF">BJ878DRAFT_454338</name>
</gene>
<dbReference type="SUPFAM" id="SSF53474">
    <property type="entry name" value="alpha/beta-Hydrolases"/>
    <property type="match status" value="1"/>
</dbReference>
<dbReference type="GO" id="GO:0005737">
    <property type="term" value="C:cytoplasm"/>
    <property type="evidence" value="ECO:0007669"/>
    <property type="project" value="TreeGrafter"/>
</dbReference>
<evidence type="ECO:0000313" key="4">
    <source>
        <dbReference type="Proteomes" id="UP000887226"/>
    </source>
</evidence>
<evidence type="ECO:0000313" key="3">
    <source>
        <dbReference type="EMBL" id="KAG9247451.1"/>
    </source>
</evidence>
<sequence length="731" mass="81251">MSNTHSYGPSCLLAQENTTDEEAIPKLHTGWFYSSPLPIDDPLSAAPPTGSESLRHPSRPFSPLDNSTIEKAWLECEHGKEAAEIPVGVARLHVVQLPKLLMSPIYWSPVHDIAAVIRGTWFYRDTLLPIEPTVANQLEVGYQELHPWSQTWNDEVNSAIEVGAAGEEKITHVLWPPEAKKGKQRQVGMHNTDPKYAAKHFYREAAMEGSLNSEPAAESNISTRKYATSHVIYVDTRAAFILKPTLQPSEYFGRRPLQEIKRGRTVGIPVIRGFSWKTWDKLNPSKKTKPATKAEEQAPRTGVAEAAKLDICKACRPSEERPEVKDLVLVIHGIGQKLSERVEAFHFTHAINSFRRAVNVELNSKVLKTVLRDGLSGIMVLPVNWRSSLSFEEGGPMEEGDKGHGDFSLRDITPLTIPAVRSLISDVMLDIPFYMSHHKPKMIEAVISEANRVYRLWTQNNPKFHEGGGRVHLIAHSLGSAMAMEVLSKQPVDVPCLSLQGHLNRSCFDFKTTNLFFAGSPAGFFLLLDKANLVPRKGLKKIGAEDDHDERVTQDAGKLGCLAVDNIYNIIAANDPIAYRLNSTVDTRYSLTLKDARVPSSTVGIFASLGNAIKSVTPGVVAPSELPIGQVAKTPMNARLPSQVEMAVHDFTREELAEKKFMLLNDNGQIDWFLSSGGGPLEFQYWDMLGAHSSYWKNPDFLRMVVIEIGRRPGKHYALPNMIAVKKPGHR</sequence>